<feature type="compositionally biased region" description="Polar residues" evidence="2">
    <location>
        <begin position="41"/>
        <end position="55"/>
    </location>
</feature>
<accession>A0A9P4JDC8</accession>
<evidence type="ECO:0000256" key="2">
    <source>
        <dbReference type="SAM" id="MobiDB-lite"/>
    </source>
</evidence>
<reference evidence="3" key="1">
    <citation type="journal article" date="2020" name="Stud. Mycol.">
        <title>101 Dothideomycetes genomes: a test case for predicting lifestyles and emergence of pathogens.</title>
        <authorList>
            <person name="Haridas S."/>
            <person name="Albert R."/>
            <person name="Binder M."/>
            <person name="Bloem J."/>
            <person name="Labutti K."/>
            <person name="Salamov A."/>
            <person name="Andreopoulos B."/>
            <person name="Baker S."/>
            <person name="Barry K."/>
            <person name="Bills G."/>
            <person name="Bluhm B."/>
            <person name="Cannon C."/>
            <person name="Castanera R."/>
            <person name="Culley D."/>
            <person name="Daum C."/>
            <person name="Ezra D."/>
            <person name="Gonzalez J."/>
            <person name="Henrissat B."/>
            <person name="Kuo A."/>
            <person name="Liang C."/>
            <person name="Lipzen A."/>
            <person name="Lutzoni F."/>
            <person name="Magnuson J."/>
            <person name="Mondo S."/>
            <person name="Nolan M."/>
            <person name="Ohm R."/>
            <person name="Pangilinan J."/>
            <person name="Park H.-J."/>
            <person name="Ramirez L."/>
            <person name="Alfaro M."/>
            <person name="Sun H."/>
            <person name="Tritt A."/>
            <person name="Yoshinaga Y."/>
            <person name="Zwiers L.-H."/>
            <person name="Turgeon B."/>
            <person name="Goodwin S."/>
            <person name="Spatafora J."/>
            <person name="Crous P."/>
            <person name="Grigoriev I."/>
        </authorList>
    </citation>
    <scope>NUCLEOTIDE SEQUENCE</scope>
    <source>
        <strain evidence="3">ATCC 74209</strain>
    </source>
</reference>
<feature type="compositionally biased region" description="Polar residues" evidence="2">
    <location>
        <begin position="947"/>
        <end position="965"/>
    </location>
</feature>
<gene>
    <name evidence="3" type="ORF">GQ43DRAFT_224346</name>
</gene>
<comment type="caution">
    <text evidence="3">The sequence shown here is derived from an EMBL/GenBank/DDBJ whole genome shotgun (WGS) entry which is preliminary data.</text>
</comment>
<feature type="compositionally biased region" description="Polar residues" evidence="2">
    <location>
        <begin position="243"/>
        <end position="254"/>
    </location>
</feature>
<evidence type="ECO:0000313" key="3">
    <source>
        <dbReference type="EMBL" id="KAF2197070.1"/>
    </source>
</evidence>
<dbReference type="GO" id="GO:0005737">
    <property type="term" value="C:cytoplasm"/>
    <property type="evidence" value="ECO:0007669"/>
    <property type="project" value="InterPro"/>
</dbReference>
<dbReference type="AlphaFoldDB" id="A0A9P4JDC8"/>
<keyword evidence="4" id="KW-1185">Reference proteome</keyword>
<feature type="region of interest" description="Disordered" evidence="2">
    <location>
        <begin position="239"/>
        <end position="258"/>
    </location>
</feature>
<dbReference type="Proteomes" id="UP000799536">
    <property type="component" value="Unassembled WGS sequence"/>
</dbReference>
<dbReference type="InterPro" id="IPR018554">
    <property type="entry name" value="FRQ"/>
</dbReference>
<dbReference type="GO" id="GO:0007623">
    <property type="term" value="P:circadian rhythm"/>
    <property type="evidence" value="ECO:0007669"/>
    <property type="project" value="InterPro"/>
</dbReference>
<evidence type="ECO:0000313" key="4">
    <source>
        <dbReference type="Proteomes" id="UP000799536"/>
    </source>
</evidence>
<dbReference type="GO" id="GO:0006355">
    <property type="term" value="P:regulation of DNA-templated transcription"/>
    <property type="evidence" value="ECO:0007669"/>
    <property type="project" value="InterPro"/>
</dbReference>
<feature type="region of interest" description="Disordered" evidence="2">
    <location>
        <begin position="575"/>
        <end position="600"/>
    </location>
</feature>
<organism evidence="3 4">
    <name type="scientific">Delitschia confertaspora ATCC 74209</name>
    <dbReference type="NCBI Taxonomy" id="1513339"/>
    <lineage>
        <taxon>Eukaryota</taxon>
        <taxon>Fungi</taxon>
        <taxon>Dikarya</taxon>
        <taxon>Ascomycota</taxon>
        <taxon>Pezizomycotina</taxon>
        <taxon>Dothideomycetes</taxon>
        <taxon>Pleosporomycetidae</taxon>
        <taxon>Pleosporales</taxon>
        <taxon>Delitschiaceae</taxon>
        <taxon>Delitschia</taxon>
    </lineage>
</organism>
<feature type="compositionally biased region" description="Low complexity" evidence="2">
    <location>
        <begin position="15"/>
        <end position="27"/>
    </location>
</feature>
<dbReference type="Pfam" id="PF09421">
    <property type="entry name" value="FRQ"/>
    <property type="match status" value="1"/>
</dbReference>
<feature type="region of interest" description="Disordered" evidence="2">
    <location>
        <begin position="1"/>
        <end position="127"/>
    </location>
</feature>
<feature type="compositionally biased region" description="Low complexity" evidence="2">
    <location>
        <begin position="808"/>
        <end position="818"/>
    </location>
</feature>
<feature type="compositionally biased region" description="Low complexity" evidence="2">
    <location>
        <begin position="319"/>
        <end position="332"/>
    </location>
</feature>
<proteinExistence type="predicted"/>
<sequence length="965" mass="105972">MTHESVSLRHTPPTQQLQQEQQQEQQQARNPHQAVYPASPSRATSNWDTVPTRTSPKLAHKESSGESSDASKWFEKNNKAAVQRNAPADHDPPFFLRNSSSSETPPDGHPQPRTRQLQPTELPYRPPCLSQFSTVESGVEDFRSVIDDLTVANKRLKQKLKRYEKLYDAHLQDEKLFEVRFHGLSDHKKRELEETLRKFTASLDDTSSSAYPSIPGPAVFNRQASSLFSHSAESGYVSMPVSGRNSSSAPSGRESNSKRMFKNEYSRQQRNVQSYLQDPAGLVPKFTAPLTETAKKKLVVRRLEQIFAGKRSLSGSNPQEVQQEEVAQSAATADRHAREASGAQVRKEGLREARIMSARSGDQNISDCALSASLQQAGPSVPANEQDHSGSGSPDQRPTRPLDLDPHRAQVPMDNMDYIRHLGFTPPDMRSEEKPSDGHGWIYLNLLINMAQLHTVNVTPDFVKDAVSEFSDKFELSQDGRKLRWKGGQEVTQPSSNSSSERFGGISPYDESWTGGSWREHMQTEKSGSMESSVDAERQARRMARAAKEAAQKKVAYNPIFFHKDDSDEDEYFSKVSSHSVRGPSRIARSSKRSSSSRKHWDEGPVIYYKADFCTDLSGNLPDASFPNPSTYKSLAIQPLGVSVTPESNLEMSDSKGPLDTQPMELDSSEERPMLSEADSGLFSPVALLNDTSDESPETMEFQASGLGGVEPSDNFAIRVRRRQTRTEAHTAESARPKNPKSWLYPSKIREALGQHSSEGESFSQPTISEHIVSASRKDLPNSELPPASYLPFDSTSSGDVDSDLDSEGSSSPLGSSSNKEPTPALHRFDLSPTYTDPYPSEAREAEYETSSDNAEGGSVLDAQSNASTHPFAPRNRRRSEIEHQAALADKLAVEIPAGSSAATAGGGSGCNSPTSYHGTSSNRQASIGSVETVSTRGGGLKRGRTSESIGTLLQQPSPKAQKTN</sequence>
<dbReference type="OrthoDB" id="2536795at2759"/>
<name>A0A9P4JDC8_9PLEO</name>
<feature type="compositionally biased region" description="Polar residues" evidence="2">
    <location>
        <begin position="490"/>
        <end position="501"/>
    </location>
</feature>
<feature type="region of interest" description="Disordered" evidence="2">
    <location>
        <begin position="485"/>
        <end position="516"/>
    </location>
</feature>
<feature type="compositionally biased region" description="Basic and acidic residues" evidence="2">
    <location>
        <begin position="725"/>
        <end position="736"/>
    </location>
</feature>
<evidence type="ECO:0008006" key="5">
    <source>
        <dbReference type="Google" id="ProtNLM"/>
    </source>
</evidence>
<dbReference type="EMBL" id="ML994283">
    <property type="protein sequence ID" value="KAF2197070.1"/>
    <property type="molecule type" value="Genomic_DNA"/>
</dbReference>
<feature type="region of interest" description="Disordered" evidence="2">
    <location>
        <begin position="647"/>
        <end position="883"/>
    </location>
</feature>
<dbReference type="GO" id="GO:0005634">
    <property type="term" value="C:nucleus"/>
    <property type="evidence" value="ECO:0007669"/>
    <property type="project" value="InterPro"/>
</dbReference>
<feature type="region of interest" description="Disordered" evidence="2">
    <location>
        <begin position="311"/>
        <end position="348"/>
    </location>
</feature>
<feature type="compositionally biased region" description="Polar residues" evidence="2">
    <location>
        <begin position="911"/>
        <end position="936"/>
    </location>
</feature>
<feature type="coiled-coil region" evidence="1">
    <location>
        <begin position="139"/>
        <end position="173"/>
    </location>
</feature>
<feature type="compositionally biased region" description="Basic residues" evidence="2">
    <location>
        <begin position="589"/>
        <end position="598"/>
    </location>
</feature>
<feature type="compositionally biased region" description="Polar residues" evidence="2">
    <location>
        <begin position="755"/>
        <end position="768"/>
    </location>
</feature>
<evidence type="ECO:0000256" key="1">
    <source>
        <dbReference type="SAM" id="Coils"/>
    </source>
</evidence>
<keyword evidence="1" id="KW-0175">Coiled coil</keyword>
<feature type="region of interest" description="Disordered" evidence="2">
    <location>
        <begin position="376"/>
        <end position="406"/>
    </location>
</feature>
<protein>
    <recommendedName>
        <fullName evidence="5">Frequency clock protein</fullName>
    </recommendedName>
</protein>
<feature type="region of interest" description="Disordered" evidence="2">
    <location>
        <begin position="899"/>
        <end position="965"/>
    </location>
</feature>
<feature type="compositionally biased region" description="Basic and acidic residues" evidence="2">
    <location>
        <begin position="333"/>
        <end position="348"/>
    </location>
</feature>
<feature type="compositionally biased region" description="Basic and acidic residues" evidence="2">
    <location>
        <begin position="397"/>
        <end position="406"/>
    </location>
</feature>